<keyword evidence="3" id="KW-1185">Reference proteome</keyword>
<dbReference type="EMBL" id="LGRX02030777">
    <property type="protein sequence ID" value="KAK3245299.1"/>
    <property type="molecule type" value="Genomic_DNA"/>
</dbReference>
<name>A0AAE0C052_9CHLO</name>
<feature type="region of interest" description="Disordered" evidence="1">
    <location>
        <begin position="208"/>
        <end position="286"/>
    </location>
</feature>
<sequence length="507" mass="54430">MPSDASAGILAATRPDIGAMVAAMMKPVDAGKLLEAMPTSSAGLLLATMVAKVAAAAMQTIDVDKRSEILGSMSKSASEAISMSLRGQLDEETASHMFGDRHTQKDGTSGRTSREALETRSEHSAGSLGTTPSLELIDSGAKPHSSTKKNVKSKLRGSGLVEVDNAEFGGAKARSKRREEEDLATAADVARRSSNDAQELLQPLLTSAATSSAKEQAMSPSAAVRRDGWGTDEAAPARGRSGEPLLEHTSSPREQHMESAFQSPPQTAPPRVDSGPASEAEDGRGASFAERPEFVEIMNRGQAEVVLKLPHRITVQPPLSDAAKAGLTQPEDRIAVVVHQLGMPVRDWLWAGDDVPQPVPVNNGFQCEVVGCTFGGRHEPMDFMLWVARKVSKSTGRVRTTWRACLSEHWPVDPRTQPELLMAQIDLEAKVEPIGPQALWDRICAKLLPDQPSVAIDGPLHTGLKEPHLMAELLRLYSTLKPMSVDPSTQSRSKKSRASKSRTKESS</sequence>
<dbReference type="AlphaFoldDB" id="A0AAE0C052"/>
<feature type="compositionally biased region" description="Basic and acidic residues" evidence="1">
    <location>
        <begin position="112"/>
        <end position="123"/>
    </location>
</feature>
<gene>
    <name evidence="2" type="ORF">CYMTET_45124</name>
</gene>
<proteinExistence type="predicted"/>
<evidence type="ECO:0000313" key="3">
    <source>
        <dbReference type="Proteomes" id="UP001190700"/>
    </source>
</evidence>
<protein>
    <submittedName>
        <fullName evidence="2">Uncharacterized protein</fullName>
    </submittedName>
</protein>
<evidence type="ECO:0000313" key="2">
    <source>
        <dbReference type="EMBL" id="KAK3245299.1"/>
    </source>
</evidence>
<feature type="compositionally biased region" description="Basic residues" evidence="1">
    <location>
        <begin position="145"/>
        <end position="155"/>
    </location>
</feature>
<organism evidence="2 3">
    <name type="scientific">Cymbomonas tetramitiformis</name>
    <dbReference type="NCBI Taxonomy" id="36881"/>
    <lineage>
        <taxon>Eukaryota</taxon>
        <taxon>Viridiplantae</taxon>
        <taxon>Chlorophyta</taxon>
        <taxon>Pyramimonadophyceae</taxon>
        <taxon>Pyramimonadales</taxon>
        <taxon>Pyramimonadaceae</taxon>
        <taxon>Cymbomonas</taxon>
    </lineage>
</organism>
<evidence type="ECO:0000256" key="1">
    <source>
        <dbReference type="SAM" id="MobiDB-lite"/>
    </source>
</evidence>
<feature type="region of interest" description="Disordered" evidence="1">
    <location>
        <begin position="170"/>
        <end position="195"/>
    </location>
</feature>
<feature type="region of interest" description="Disordered" evidence="1">
    <location>
        <begin position="93"/>
        <end position="156"/>
    </location>
</feature>
<feature type="compositionally biased region" description="Basic residues" evidence="1">
    <location>
        <begin position="492"/>
        <end position="501"/>
    </location>
</feature>
<feature type="region of interest" description="Disordered" evidence="1">
    <location>
        <begin position="484"/>
        <end position="507"/>
    </location>
</feature>
<dbReference type="Proteomes" id="UP001190700">
    <property type="component" value="Unassembled WGS sequence"/>
</dbReference>
<reference evidence="2 3" key="1">
    <citation type="journal article" date="2015" name="Genome Biol. Evol.">
        <title>Comparative Genomics of a Bacterivorous Green Alga Reveals Evolutionary Causalities and Consequences of Phago-Mixotrophic Mode of Nutrition.</title>
        <authorList>
            <person name="Burns J.A."/>
            <person name="Paasch A."/>
            <person name="Narechania A."/>
            <person name="Kim E."/>
        </authorList>
    </citation>
    <scope>NUCLEOTIDE SEQUENCE [LARGE SCALE GENOMIC DNA]</scope>
    <source>
        <strain evidence="2 3">PLY_AMNH</strain>
    </source>
</reference>
<comment type="caution">
    <text evidence="2">The sequence shown here is derived from an EMBL/GenBank/DDBJ whole genome shotgun (WGS) entry which is preliminary data.</text>
</comment>
<accession>A0AAE0C052</accession>